<comment type="similarity">
    <text evidence="2">Belongs to the bacterial solute-binding protein 1 family.</text>
</comment>
<dbReference type="RefSeq" id="WP_207762107.1">
    <property type="nucleotide sequence ID" value="NZ_FYEH01000011.1"/>
</dbReference>
<evidence type="ECO:0000256" key="1">
    <source>
        <dbReference type="ARBA" id="ARBA00004418"/>
    </source>
</evidence>
<evidence type="ECO:0000313" key="5">
    <source>
        <dbReference type="Proteomes" id="UP000197065"/>
    </source>
</evidence>
<dbReference type="InterPro" id="IPR006059">
    <property type="entry name" value="SBP"/>
</dbReference>
<dbReference type="PANTHER" id="PTHR43649">
    <property type="entry name" value="ARABINOSE-BINDING PROTEIN-RELATED"/>
    <property type="match status" value="1"/>
</dbReference>
<feature type="signal peptide" evidence="3">
    <location>
        <begin position="1"/>
        <end position="31"/>
    </location>
</feature>
<dbReference type="Proteomes" id="UP000197065">
    <property type="component" value="Unassembled WGS sequence"/>
</dbReference>
<evidence type="ECO:0000256" key="2">
    <source>
        <dbReference type="ARBA" id="ARBA00008520"/>
    </source>
</evidence>
<dbReference type="EMBL" id="FYEH01000011">
    <property type="protein sequence ID" value="SNB73931.1"/>
    <property type="molecule type" value="Genomic_DNA"/>
</dbReference>
<gene>
    <name evidence="4" type="ORF">SAMN07250955_11132</name>
</gene>
<keyword evidence="5" id="KW-1185">Reference proteome</keyword>
<reference evidence="4 5" key="1">
    <citation type="submission" date="2017-06" db="EMBL/GenBank/DDBJ databases">
        <authorList>
            <person name="Kim H.J."/>
            <person name="Triplett B.A."/>
        </authorList>
    </citation>
    <scope>NUCLEOTIDE SEQUENCE [LARGE SCALE GENOMIC DNA]</scope>
    <source>
        <strain evidence="4 5">B29T1</strain>
    </source>
</reference>
<dbReference type="AlphaFoldDB" id="A0A212RN37"/>
<dbReference type="Gene3D" id="3.40.190.10">
    <property type="entry name" value="Periplasmic binding protein-like II"/>
    <property type="match status" value="2"/>
</dbReference>
<proteinExistence type="inferred from homology"/>
<dbReference type="InterPro" id="IPR050490">
    <property type="entry name" value="Bact_solute-bd_prot1"/>
</dbReference>
<evidence type="ECO:0000256" key="3">
    <source>
        <dbReference type="SAM" id="SignalP"/>
    </source>
</evidence>
<dbReference type="CDD" id="cd13585">
    <property type="entry name" value="PBP2_TMBP_like"/>
    <property type="match status" value="1"/>
</dbReference>
<feature type="chain" id="PRO_5013210951" evidence="3">
    <location>
        <begin position="32"/>
        <end position="429"/>
    </location>
</feature>
<keyword evidence="3" id="KW-0732">Signal</keyword>
<protein>
    <submittedName>
        <fullName evidence="4">Carbohydrate ABC transporter substrate-binding protein, CUT1 family</fullName>
    </submittedName>
</protein>
<organism evidence="4 5">
    <name type="scientific">Arboricoccus pini</name>
    <dbReference type="NCBI Taxonomy" id="1963835"/>
    <lineage>
        <taxon>Bacteria</taxon>
        <taxon>Pseudomonadati</taxon>
        <taxon>Pseudomonadota</taxon>
        <taxon>Alphaproteobacteria</taxon>
        <taxon>Geminicoccales</taxon>
        <taxon>Geminicoccaceae</taxon>
        <taxon>Arboricoccus</taxon>
    </lineage>
</organism>
<accession>A0A212RN37</accession>
<evidence type="ECO:0000313" key="4">
    <source>
        <dbReference type="EMBL" id="SNB73931.1"/>
    </source>
</evidence>
<dbReference type="SUPFAM" id="SSF53850">
    <property type="entry name" value="Periplasmic binding protein-like II"/>
    <property type="match status" value="1"/>
</dbReference>
<dbReference type="Pfam" id="PF01547">
    <property type="entry name" value="SBP_bac_1"/>
    <property type="match status" value="1"/>
</dbReference>
<dbReference type="GO" id="GO:0042597">
    <property type="term" value="C:periplasmic space"/>
    <property type="evidence" value="ECO:0007669"/>
    <property type="project" value="UniProtKB-SubCell"/>
</dbReference>
<comment type="subcellular location">
    <subcellularLocation>
        <location evidence="1">Periplasm</location>
    </subcellularLocation>
</comment>
<sequence length="429" mass="45001">MRRSKLLRAMPMAAMLLLTAAGGVLPAAAIAADAQPYAGQTITVILPPWGTLPKALLDDFTAKTGVNVDLQTLGWDDIRTKIVTSMVAGTAPADVTDVDWSWVGQFAAANWYLPLNDVVAKDVLSDLPAAPNFTVDGKLVAVPYNNDFRILIVNGAHLKAAGITSLPKTPDELLTAARAIKAKGIATYPLALPLSASEGTSTAWYLLTKAFGGDLFNKDMQPAFTDPQSGGYKALAFELQALKEGLIDPAMTGMTDVQLQQLFADGKVSIDLAGWAGNPSVYADKSKSKVADAVATGLVPNVSGKSRSYALPEGLGIPISAPHKEAARLFVAWWTQPDTQQAVYAALGDLPTLTSALQALNKEGKLVGGDTLLAQTPFLEPLFPAGAPAWYAEFSSAVSTTINQAAKGQLGLEEAIAAIAKGAREAMEP</sequence>
<name>A0A212RN37_9PROT</name>
<dbReference type="PANTHER" id="PTHR43649:SF12">
    <property type="entry name" value="DIACETYLCHITOBIOSE BINDING PROTEIN DASA"/>
    <property type="match status" value="1"/>
</dbReference>